<comment type="caution">
    <text evidence="2">The sequence shown here is derived from an EMBL/GenBank/DDBJ whole genome shotgun (WGS) entry which is preliminary data.</text>
</comment>
<feature type="region of interest" description="Disordered" evidence="1">
    <location>
        <begin position="218"/>
        <end position="266"/>
    </location>
</feature>
<dbReference type="SUPFAM" id="SSF48452">
    <property type="entry name" value="TPR-like"/>
    <property type="match status" value="1"/>
</dbReference>
<name>A0A0M0JJ51_9EUKA</name>
<dbReference type="Proteomes" id="UP000037460">
    <property type="component" value="Unassembled WGS sequence"/>
</dbReference>
<dbReference type="AlphaFoldDB" id="A0A0M0JJ51"/>
<proteinExistence type="predicted"/>
<gene>
    <name evidence="2" type="ORF">Ctob_009277</name>
</gene>
<dbReference type="EMBL" id="JWZX01002873">
    <property type="protein sequence ID" value="KOO26273.1"/>
    <property type="molecule type" value="Genomic_DNA"/>
</dbReference>
<protein>
    <submittedName>
        <fullName evidence="2">Uncharacterized protein</fullName>
    </submittedName>
</protein>
<reference evidence="3" key="1">
    <citation type="journal article" date="2015" name="PLoS Genet.">
        <title>Genome Sequence and Transcriptome Analyses of Chrysochromulina tobin: Metabolic Tools for Enhanced Algal Fitness in the Prominent Order Prymnesiales (Haptophyceae).</title>
        <authorList>
            <person name="Hovde B.T."/>
            <person name="Deodato C.R."/>
            <person name="Hunsperger H.M."/>
            <person name="Ryken S.A."/>
            <person name="Yost W."/>
            <person name="Jha R.K."/>
            <person name="Patterson J."/>
            <person name="Monnat R.J. Jr."/>
            <person name="Barlow S.B."/>
            <person name="Starkenburg S.R."/>
            <person name="Cattolico R.A."/>
        </authorList>
    </citation>
    <scope>NUCLEOTIDE SEQUENCE</scope>
    <source>
        <strain evidence="3">CCMP291</strain>
    </source>
</reference>
<keyword evidence="3" id="KW-1185">Reference proteome</keyword>
<accession>A0A0M0JJ51</accession>
<evidence type="ECO:0000313" key="3">
    <source>
        <dbReference type="Proteomes" id="UP000037460"/>
    </source>
</evidence>
<dbReference type="Gene3D" id="1.25.40.10">
    <property type="entry name" value="Tetratricopeptide repeat domain"/>
    <property type="match status" value="1"/>
</dbReference>
<sequence>MHSQSLAAAVEPEDIAERKRTLAARVAASLAGGAPGMDALVEDAAAAATAPSTEDTKASATASLLPALTVFGTALGSSECGGGSATITYGEYFTRAKAAKDAGDWEAAAHAYACALVGGHPRRSHCLWMVGVCLARQRDFGGALRCYDEALQAVQVLAGHAAGEARTVLQLHELRAEALEALGRPSEAAAALELASCIEPSTKRSKEAQRLTELADRLARAPGSQADAGGDADLGEDDSEGNRKGGAGTPAHHNLPCPTPSLSESLPHERPLAPLCVLGGRTGSGKTALLHALKDMGEQGAAPAAFTEALGGSEAVSAAVSAIEEPGGKASVGASTVAELASAIESLCKRRGGAATAAALEQLARGDYAAVADSALEYYDALYDEYARSSRRHHVLEVSCDEAGRAADATRVLAAVREWRVVPRARSDDLESNVKSVPESFN</sequence>
<dbReference type="InterPro" id="IPR011990">
    <property type="entry name" value="TPR-like_helical_dom_sf"/>
</dbReference>
<evidence type="ECO:0000313" key="2">
    <source>
        <dbReference type="EMBL" id="KOO26273.1"/>
    </source>
</evidence>
<evidence type="ECO:0000256" key="1">
    <source>
        <dbReference type="SAM" id="MobiDB-lite"/>
    </source>
</evidence>
<organism evidence="2 3">
    <name type="scientific">Chrysochromulina tobinii</name>
    <dbReference type="NCBI Taxonomy" id="1460289"/>
    <lineage>
        <taxon>Eukaryota</taxon>
        <taxon>Haptista</taxon>
        <taxon>Haptophyta</taxon>
        <taxon>Prymnesiophyceae</taxon>
        <taxon>Prymnesiales</taxon>
        <taxon>Chrysochromulinaceae</taxon>
        <taxon>Chrysochromulina</taxon>
    </lineage>
</organism>